<dbReference type="AlphaFoldDB" id="A0A915EVE1"/>
<keyword evidence="1" id="KW-1185">Reference proteome</keyword>
<dbReference type="WBParaSite" id="maker-E.canG7_contigs_1987-snap-gene-0.4-mRNA-1">
    <property type="protein sequence ID" value="maker-E.canG7_contigs_1987-snap-gene-0.4-mRNA-1"/>
    <property type="gene ID" value="EcG7_08356"/>
</dbReference>
<protein>
    <submittedName>
        <fullName evidence="2">Uncharacterized protein</fullName>
    </submittedName>
</protein>
<proteinExistence type="predicted"/>
<accession>A0A915EVE1</accession>
<evidence type="ECO:0000313" key="2">
    <source>
        <dbReference type="WBParaSite" id="maker-E.canG7_contigs_1987-snap-gene-0.4-mRNA-1"/>
    </source>
</evidence>
<organism evidence="1 2">
    <name type="scientific">Echinococcus canadensis</name>
    <dbReference type="NCBI Taxonomy" id="519352"/>
    <lineage>
        <taxon>Eukaryota</taxon>
        <taxon>Metazoa</taxon>
        <taxon>Spiralia</taxon>
        <taxon>Lophotrochozoa</taxon>
        <taxon>Platyhelminthes</taxon>
        <taxon>Cestoda</taxon>
        <taxon>Eucestoda</taxon>
        <taxon>Cyclophyllidea</taxon>
        <taxon>Taeniidae</taxon>
        <taxon>Echinococcus</taxon>
        <taxon>Echinococcus canadensis group</taxon>
    </lineage>
</organism>
<dbReference type="Proteomes" id="UP000887562">
    <property type="component" value="Unplaced"/>
</dbReference>
<reference evidence="2" key="1">
    <citation type="submission" date="2022-11" db="UniProtKB">
        <authorList>
            <consortium name="WormBaseParasite"/>
        </authorList>
    </citation>
    <scope>IDENTIFICATION</scope>
</reference>
<name>A0A915EVE1_9CEST</name>
<evidence type="ECO:0000313" key="1">
    <source>
        <dbReference type="Proteomes" id="UP000887562"/>
    </source>
</evidence>
<sequence length="271" mass="30252">ANESVRVAEARLVSAHLSVRNSCVQTLWPSPYFEVARSYERSCGNLHLQLYTIWIDPLMLCLGLGRQISVKCFLSVMIFNGALRQRRIDRNTSALHPAPAWRHTIKGPLFVLERRGCTEQGINSLNVAAATESTFCLPCAYGRCSSRGCRLCSIKVLLSSKTLLDLIICREVRGIVKACKGEGMEQLRLVGPFKCRRAVSNLDCATVFFGANLTDSHKKGVVFNQLHKNCKYGRRSTMAWRFLKCRLKLSLQAKANTIGPSTLPVMDSLVE</sequence>